<evidence type="ECO:0000256" key="9">
    <source>
        <dbReference type="ARBA" id="ARBA00082539"/>
    </source>
</evidence>
<dbReference type="GO" id="GO:0005737">
    <property type="term" value="C:cytoplasm"/>
    <property type="evidence" value="ECO:0007669"/>
    <property type="project" value="UniProtKB-SubCell"/>
</dbReference>
<comment type="subunit">
    <text evidence="7">Interacts with non-phosphorylated form of RAB8A; phosphorylation of RAB8A at 'Thr-72' disrupts this interaction. Interacts with ARMC12.</text>
</comment>
<feature type="domain" description="Rab-GAP TBC" evidence="11">
    <location>
        <begin position="369"/>
        <end position="579"/>
    </location>
</feature>
<dbReference type="GO" id="GO:0005096">
    <property type="term" value="F:GTPase activator activity"/>
    <property type="evidence" value="ECO:0007669"/>
    <property type="project" value="UniProtKB-KW"/>
</dbReference>
<evidence type="ECO:0000256" key="8">
    <source>
        <dbReference type="ARBA" id="ARBA00067480"/>
    </source>
</evidence>
<name>A0A194PHQ3_PAPXU</name>
<sequence>MSSSSAEDIPEQCKDLFTQDGVLLKSCIGRSINELNSIGMLCIVQNADSTKCVEWRPNDLITIDSDTQDQEWAVVNTIGRRQRTLSGNMTSDYATLRARIIKIPLSELKTFRVSRNNQQMQFSTKPGVWQMSFYFQHGNAEIFVAYLKNHVKTAKARNDKNTYIVVEPNRETQVLNKSFAELDIFTENPTDVVWSLVSNLRQRPYETTMEAFSKLTDIVYYGNEAMNGKRDVSEEVADLLTKSMSAMEDSTAVTRSDEYEVISVKPTLPPRPCIPRYALYYGNEAMNGKRDVSEEVADLLTKSMSAMEDSTAVTRSDEYEVISVKPTLPPRPCIPRGTPLSTEKWDGLQDTDGRVTEVEGVKQLIFRGGVAHSIRPSVWKYLLDYYPWTMTHSEIKNLQRRKTEEYFSMKLQWRSMTEGQESRFSEYRERKSLVEKDVNRTDRTHPFYAGENNPNLIVLQDILMTYVMYNFDLGYVQGMSDILAPLLLLLGNEVDSFWCFAGFMEKIAPNFDMDQAGMKQQLLHLQQLLTFASPELAQHLAQKDSGNMYFCFRWLLVWFKREFSHRDIMRLWEVLWTGLPCANFHLFICVAILDTEKDILIGKDYGFTEVLKHVNDLSMRLDVDKILSTAEGIYHQIVSAPHLTDQIRVILGLPTIGRSHTEDSHSDTEDKEASPKAECSRTNEASRSNATTNGNGTNQRVLFAPEADEYDRFIWPGEHNSNYIKTAKTLYIRIFVRWRHRLVSSPTEASTAKTLTYICPVATPTSFEPNGGFNIGSGTVLVYFGATGSVTLEYNGIQISVVTKTVWALLA</sequence>
<dbReference type="InterPro" id="IPR035969">
    <property type="entry name" value="Rab-GAP_TBC_sf"/>
</dbReference>
<gene>
    <name evidence="12" type="ORF">RR46_14167</name>
</gene>
<comment type="function">
    <text evidence="6">Acts as a GTPase activating protein for RAB7A. Does not act on RAB4, RAB5 or RAB6.</text>
</comment>
<dbReference type="SMART" id="SM00164">
    <property type="entry name" value="TBC"/>
    <property type="match status" value="1"/>
</dbReference>
<dbReference type="PANTHER" id="PTHR22957:SF645">
    <property type="entry name" value="LD27216P"/>
    <property type="match status" value="1"/>
</dbReference>
<evidence type="ECO:0000256" key="3">
    <source>
        <dbReference type="ARBA" id="ARBA00022490"/>
    </source>
</evidence>
<dbReference type="PROSITE" id="PS50086">
    <property type="entry name" value="TBC_RABGAP"/>
    <property type="match status" value="1"/>
</dbReference>
<evidence type="ECO:0000259" key="11">
    <source>
        <dbReference type="PROSITE" id="PS50086"/>
    </source>
</evidence>
<feature type="compositionally biased region" description="Basic and acidic residues" evidence="10">
    <location>
        <begin position="659"/>
        <end position="681"/>
    </location>
</feature>
<keyword evidence="5" id="KW-0007">Acetylation</keyword>
<accession>A0A194PHQ3</accession>
<comment type="subcellular location">
    <subcellularLocation>
        <location evidence="1">Cytoplasm</location>
    </subcellularLocation>
</comment>
<evidence type="ECO:0000256" key="5">
    <source>
        <dbReference type="ARBA" id="ARBA00022990"/>
    </source>
</evidence>
<organism evidence="12 13">
    <name type="scientific">Papilio xuthus</name>
    <name type="common">Asian swallowtail butterfly</name>
    <dbReference type="NCBI Taxonomy" id="66420"/>
    <lineage>
        <taxon>Eukaryota</taxon>
        <taxon>Metazoa</taxon>
        <taxon>Ecdysozoa</taxon>
        <taxon>Arthropoda</taxon>
        <taxon>Hexapoda</taxon>
        <taxon>Insecta</taxon>
        <taxon>Pterygota</taxon>
        <taxon>Neoptera</taxon>
        <taxon>Endopterygota</taxon>
        <taxon>Lepidoptera</taxon>
        <taxon>Glossata</taxon>
        <taxon>Ditrysia</taxon>
        <taxon>Papilionoidea</taxon>
        <taxon>Papilionidae</taxon>
        <taxon>Papilioninae</taxon>
        <taxon>Papilio</taxon>
    </lineage>
</organism>
<reference evidence="12 13" key="1">
    <citation type="journal article" date="2015" name="Nat. Commun.">
        <title>Outbred genome sequencing and CRISPR/Cas9 gene editing in butterflies.</title>
        <authorList>
            <person name="Li X."/>
            <person name="Fan D."/>
            <person name="Zhang W."/>
            <person name="Liu G."/>
            <person name="Zhang L."/>
            <person name="Zhao L."/>
            <person name="Fang X."/>
            <person name="Chen L."/>
            <person name="Dong Y."/>
            <person name="Chen Y."/>
            <person name="Ding Y."/>
            <person name="Zhao R."/>
            <person name="Feng M."/>
            <person name="Zhu Y."/>
            <person name="Feng Y."/>
            <person name="Jiang X."/>
            <person name="Zhu D."/>
            <person name="Xiang H."/>
            <person name="Feng X."/>
            <person name="Li S."/>
            <person name="Wang J."/>
            <person name="Zhang G."/>
            <person name="Kronforst M.R."/>
            <person name="Wang W."/>
        </authorList>
    </citation>
    <scope>NUCLEOTIDE SEQUENCE [LARGE SCALE GENOMIC DNA]</scope>
    <source>
        <strain evidence="12">Ya'a_city_454_Px</strain>
        <tissue evidence="12">Whole body</tissue>
    </source>
</reference>
<evidence type="ECO:0000256" key="2">
    <source>
        <dbReference type="ARBA" id="ARBA00022468"/>
    </source>
</evidence>
<evidence type="ECO:0000256" key="1">
    <source>
        <dbReference type="ARBA" id="ARBA00004496"/>
    </source>
</evidence>
<keyword evidence="2" id="KW-0343">GTPase activation</keyword>
<dbReference type="Gene3D" id="1.10.8.270">
    <property type="entry name" value="putative rabgap domain of human tbc1 domain family member 14 like domains"/>
    <property type="match status" value="1"/>
</dbReference>
<dbReference type="Pfam" id="PF00566">
    <property type="entry name" value="RabGAP-TBC"/>
    <property type="match status" value="1"/>
</dbReference>
<dbReference type="Gene3D" id="1.10.472.80">
    <property type="entry name" value="Ypt/Rab-GAP domain of gyp1p, domain 3"/>
    <property type="match status" value="1"/>
</dbReference>
<dbReference type="SUPFAM" id="SSF47923">
    <property type="entry name" value="Ypt/Rab-GAP domain of gyp1p"/>
    <property type="match status" value="2"/>
</dbReference>
<dbReference type="InterPro" id="IPR000195">
    <property type="entry name" value="Rab-GAP-TBC_dom"/>
</dbReference>
<dbReference type="PANTHER" id="PTHR22957">
    <property type="entry name" value="TBC1 DOMAIN FAMILY MEMBER GTPASE-ACTIVATING PROTEIN"/>
    <property type="match status" value="1"/>
</dbReference>
<keyword evidence="4" id="KW-0597">Phosphoprotein</keyword>
<dbReference type="STRING" id="66420.A0A194PHQ3"/>
<dbReference type="AlphaFoldDB" id="A0A194PHQ3"/>
<evidence type="ECO:0000256" key="4">
    <source>
        <dbReference type="ARBA" id="ARBA00022553"/>
    </source>
</evidence>
<feature type="compositionally biased region" description="Polar residues" evidence="10">
    <location>
        <begin position="682"/>
        <end position="698"/>
    </location>
</feature>
<proteinExistence type="predicted"/>
<dbReference type="Pfam" id="PF12068">
    <property type="entry name" value="PH_RBD"/>
    <property type="match status" value="1"/>
</dbReference>
<evidence type="ECO:0000313" key="13">
    <source>
        <dbReference type="Proteomes" id="UP000053268"/>
    </source>
</evidence>
<dbReference type="FunFam" id="1.10.472.80:FF:000005">
    <property type="entry name" value="TBC1 domain family member 15"/>
    <property type="match status" value="1"/>
</dbReference>
<dbReference type="InterPro" id="IPR021935">
    <property type="entry name" value="SGSM1/2_RBD"/>
</dbReference>
<evidence type="ECO:0000256" key="7">
    <source>
        <dbReference type="ARBA" id="ARBA00065268"/>
    </source>
</evidence>
<feature type="region of interest" description="Disordered" evidence="10">
    <location>
        <begin position="659"/>
        <end position="698"/>
    </location>
</feature>
<evidence type="ECO:0000256" key="6">
    <source>
        <dbReference type="ARBA" id="ARBA00055283"/>
    </source>
</evidence>
<dbReference type="EMBL" id="KQ459603">
    <property type="protein sequence ID" value="KPI92946.1"/>
    <property type="molecule type" value="Genomic_DNA"/>
</dbReference>
<protein>
    <recommendedName>
        <fullName evidence="8">TBC1 domain family member 15</fullName>
    </recommendedName>
    <alternativeName>
        <fullName evidence="9">GTPase-activating protein RAB7</fullName>
    </alternativeName>
</protein>
<keyword evidence="3" id="KW-0963">Cytoplasm</keyword>
<evidence type="ECO:0000256" key="10">
    <source>
        <dbReference type="SAM" id="MobiDB-lite"/>
    </source>
</evidence>
<keyword evidence="13" id="KW-1185">Reference proteome</keyword>
<dbReference type="Proteomes" id="UP000053268">
    <property type="component" value="Unassembled WGS sequence"/>
</dbReference>
<dbReference type="FunFam" id="1.10.8.270:FF:000005">
    <property type="entry name" value="TBC1 domain family member 15"/>
    <property type="match status" value="1"/>
</dbReference>
<evidence type="ECO:0000313" key="12">
    <source>
        <dbReference type="EMBL" id="KPI92946.1"/>
    </source>
</evidence>